<dbReference type="AlphaFoldDB" id="A0A3B5LQ60"/>
<evidence type="ECO:0000256" key="1">
    <source>
        <dbReference type="SAM" id="MobiDB-lite"/>
    </source>
</evidence>
<dbReference type="InterPro" id="IPR050188">
    <property type="entry name" value="RluA_PseudoU_synthase"/>
</dbReference>
<reference evidence="2" key="2">
    <citation type="submission" date="2025-09" db="UniProtKB">
        <authorList>
            <consortium name="Ensembl"/>
        </authorList>
    </citation>
    <scope>IDENTIFICATION</scope>
</reference>
<sequence length="236" mass="26769">RWTGIPGSSPEHLCLPRWRGSLPVQTCGNSAYRKSLTRRLIHLWSQQGNLTMEEQVTTPEAPSGGDTNTGKRKHDDEPDPPETGGRGKKRRGAGGKKLRPGERYVPPPQKRNPGVSFSQEHFDETSYFFEGGLRKVVPYYFDFKTYCKGRWIGKSLLEVFKSEFRAESIEYYEKAAKEGRIRLNESPVDDLSVVLRVSAVRKHLHLTQSKLNTFSYSSSLSYNVTPLVSVYLTAQK</sequence>
<dbReference type="GO" id="GO:0009982">
    <property type="term" value="F:pseudouridine synthase activity"/>
    <property type="evidence" value="ECO:0007669"/>
    <property type="project" value="TreeGrafter"/>
</dbReference>
<feature type="region of interest" description="Disordered" evidence="1">
    <location>
        <begin position="51"/>
        <end position="117"/>
    </location>
</feature>
<proteinExistence type="predicted"/>
<keyword evidence="3" id="KW-1185">Reference proteome</keyword>
<evidence type="ECO:0000313" key="3">
    <source>
        <dbReference type="Proteomes" id="UP000261380"/>
    </source>
</evidence>
<name>A0A3B5LQ60_9TELE</name>
<feature type="compositionally biased region" description="Basic residues" evidence="1">
    <location>
        <begin position="86"/>
        <end position="98"/>
    </location>
</feature>
<accession>A0A3B5LQ60</accession>
<evidence type="ECO:0000313" key="2">
    <source>
        <dbReference type="Ensembl" id="ENSXCOP00000009919.1"/>
    </source>
</evidence>
<dbReference type="PANTHER" id="PTHR21600">
    <property type="entry name" value="MITOCHONDRIAL RNA PSEUDOURIDINE SYNTHASE"/>
    <property type="match status" value="1"/>
</dbReference>
<dbReference type="Proteomes" id="UP000261380">
    <property type="component" value="Unplaced"/>
</dbReference>
<reference evidence="2" key="1">
    <citation type="submission" date="2025-08" db="UniProtKB">
        <authorList>
            <consortium name="Ensembl"/>
        </authorList>
    </citation>
    <scope>IDENTIFICATION</scope>
</reference>
<dbReference type="GeneTree" id="ENSGT00420000029802"/>
<dbReference type="PANTHER" id="PTHR21600:SF40">
    <property type="entry name" value="PSEUDOURIDYLATE SYNTHASE RPUSD2"/>
    <property type="match status" value="1"/>
</dbReference>
<dbReference type="STRING" id="32473.ENSXCOP00000009919"/>
<protein>
    <submittedName>
        <fullName evidence="2">Uncharacterized protein</fullName>
    </submittedName>
</protein>
<organism evidence="2 3">
    <name type="scientific">Xiphophorus couchianus</name>
    <name type="common">Monterrey platyfish</name>
    <dbReference type="NCBI Taxonomy" id="32473"/>
    <lineage>
        <taxon>Eukaryota</taxon>
        <taxon>Metazoa</taxon>
        <taxon>Chordata</taxon>
        <taxon>Craniata</taxon>
        <taxon>Vertebrata</taxon>
        <taxon>Euteleostomi</taxon>
        <taxon>Actinopterygii</taxon>
        <taxon>Neopterygii</taxon>
        <taxon>Teleostei</taxon>
        <taxon>Neoteleostei</taxon>
        <taxon>Acanthomorphata</taxon>
        <taxon>Ovalentaria</taxon>
        <taxon>Atherinomorphae</taxon>
        <taxon>Cyprinodontiformes</taxon>
        <taxon>Poeciliidae</taxon>
        <taxon>Poeciliinae</taxon>
        <taxon>Xiphophorus</taxon>
    </lineage>
</organism>
<dbReference type="SMR" id="A0A3B5LQ60"/>
<feature type="compositionally biased region" description="Polar residues" evidence="1">
    <location>
        <begin position="51"/>
        <end position="68"/>
    </location>
</feature>
<dbReference type="GO" id="GO:0000455">
    <property type="term" value="P:enzyme-directed rRNA pseudouridine synthesis"/>
    <property type="evidence" value="ECO:0007669"/>
    <property type="project" value="TreeGrafter"/>
</dbReference>
<dbReference type="Ensembl" id="ENSXCOT00000010037.1">
    <property type="protein sequence ID" value="ENSXCOP00000009919.1"/>
    <property type="gene ID" value="ENSXCOG00000007528.1"/>
</dbReference>